<evidence type="ECO:0008006" key="3">
    <source>
        <dbReference type="Google" id="ProtNLM"/>
    </source>
</evidence>
<keyword evidence="2" id="KW-1185">Reference proteome</keyword>
<accession>A0A7Y9WIA0</accession>
<dbReference type="Proteomes" id="UP000540929">
    <property type="component" value="Unassembled WGS sequence"/>
</dbReference>
<dbReference type="EMBL" id="JACCAS010000001">
    <property type="protein sequence ID" value="NYH21372.1"/>
    <property type="molecule type" value="Genomic_DNA"/>
</dbReference>
<evidence type="ECO:0000313" key="1">
    <source>
        <dbReference type="EMBL" id="NYH21372.1"/>
    </source>
</evidence>
<reference evidence="1 2" key="1">
    <citation type="submission" date="2020-07" db="EMBL/GenBank/DDBJ databases">
        <title>Exploring microbial biodiversity for novel pathways involved in the catabolism of aromatic compounds derived from lignin.</title>
        <authorList>
            <person name="Elkins J."/>
        </authorList>
    </citation>
    <scope>NUCLEOTIDE SEQUENCE [LARGE SCALE GENOMIC DNA]</scope>
    <source>
        <strain evidence="1 2">H2C3C</strain>
    </source>
</reference>
<proteinExistence type="predicted"/>
<organism evidence="1 2">
    <name type="scientific">Paraburkholderia bryophila</name>
    <dbReference type="NCBI Taxonomy" id="420952"/>
    <lineage>
        <taxon>Bacteria</taxon>
        <taxon>Pseudomonadati</taxon>
        <taxon>Pseudomonadota</taxon>
        <taxon>Betaproteobacteria</taxon>
        <taxon>Burkholderiales</taxon>
        <taxon>Burkholderiaceae</taxon>
        <taxon>Paraburkholderia</taxon>
    </lineage>
</organism>
<protein>
    <recommendedName>
        <fullName evidence="3">Helix-turn-helix protein</fullName>
    </recommendedName>
</protein>
<name>A0A7Y9WIA0_9BURK</name>
<gene>
    <name evidence="1" type="ORF">GGD40_000851</name>
</gene>
<evidence type="ECO:0000313" key="2">
    <source>
        <dbReference type="Proteomes" id="UP000540929"/>
    </source>
</evidence>
<dbReference type="RefSeq" id="WP_179742863.1">
    <property type="nucleotide sequence ID" value="NZ_JACCAS010000001.1"/>
</dbReference>
<comment type="caution">
    <text evidence="1">The sequence shown here is derived from an EMBL/GenBank/DDBJ whole genome shotgun (WGS) entry which is preliminary data.</text>
</comment>
<dbReference type="AlphaFoldDB" id="A0A7Y9WIA0"/>
<sequence length="95" mass="10351">MQYHPPSPEDLARLKDELGLSSAQMAELFGLSGGRHWRKYTGGAEPQGISPLPLFFAAARLELDETTIERVLQRMRRVGAAIDLSGGSLALDGEQ</sequence>